<reference evidence="2 3" key="1">
    <citation type="submission" date="2019-06" db="EMBL/GenBank/DDBJ databases">
        <title>Sequencing the genomes of 1000 actinobacteria strains.</title>
        <authorList>
            <person name="Klenk H.-P."/>
        </authorList>
    </citation>
    <scope>NUCLEOTIDE SEQUENCE [LARGE SCALE GENOMIC DNA]</scope>
    <source>
        <strain evidence="2 3">DSM 45456</strain>
    </source>
</reference>
<evidence type="ECO:0000313" key="3">
    <source>
        <dbReference type="Proteomes" id="UP000316628"/>
    </source>
</evidence>
<evidence type="ECO:0000256" key="1">
    <source>
        <dbReference type="SAM" id="SignalP"/>
    </source>
</evidence>
<organism evidence="2 3">
    <name type="scientific">Saccharothrix saharensis</name>
    <dbReference type="NCBI Taxonomy" id="571190"/>
    <lineage>
        <taxon>Bacteria</taxon>
        <taxon>Bacillati</taxon>
        <taxon>Actinomycetota</taxon>
        <taxon>Actinomycetes</taxon>
        <taxon>Pseudonocardiales</taxon>
        <taxon>Pseudonocardiaceae</taxon>
        <taxon>Saccharothrix</taxon>
    </lineage>
</organism>
<keyword evidence="1" id="KW-0732">Signal</keyword>
<accession>A0A543J8V0</accession>
<dbReference type="AlphaFoldDB" id="A0A543J8V0"/>
<dbReference type="Proteomes" id="UP000316628">
    <property type="component" value="Unassembled WGS sequence"/>
</dbReference>
<gene>
    <name evidence="2" type="ORF">FHX81_1523</name>
</gene>
<dbReference type="OrthoDB" id="5184505at2"/>
<protein>
    <submittedName>
        <fullName evidence="2">Uncharacterized protein</fullName>
    </submittedName>
</protein>
<dbReference type="RefSeq" id="WP_141976377.1">
    <property type="nucleotide sequence ID" value="NZ_VFPP01000001.1"/>
</dbReference>
<feature type="chain" id="PRO_5038721246" evidence="1">
    <location>
        <begin position="37"/>
        <end position="193"/>
    </location>
</feature>
<dbReference type="EMBL" id="VFPP01000001">
    <property type="protein sequence ID" value="TQM79224.1"/>
    <property type="molecule type" value="Genomic_DNA"/>
</dbReference>
<comment type="caution">
    <text evidence="2">The sequence shown here is derived from an EMBL/GenBank/DDBJ whole genome shotgun (WGS) entry which is preliminary data.</text>
</comment>
<feature type="signal peptide" evidence="1">
    <location>
        <begin position="1"/>
        <end position="36"/>
    </location>
</feature>
<evidence type="ECO:0000313" key="2">
    <source>
        <dbReference type="EMBL" id="TQM79224.1"/>
    </source>
</evidence>
<keyword evidence="3" id="KW-1185">Reference proteome</keyword>
<sequence>MPRTPAGARHARTAVRCLVLLVLATAGAVVTPPVAAAGTAEALAACENSGSADFVQHVEVHGNSGGSVPAGSNPSNILLDGDVFLILGGESAYPRVQVGPLPWDGSYGPTGNGLAAPVGWPFPGLNQYSAVLRFNNDPTGWVGHPTAVHPFGRCTVWHGPPVRLLFGVNDTNVGDNNGMWWFTFFQYFPENHG</sequence>
<proteinExistence type="predicted"/>
<name>A0A543J8V0_9PSEU</name>